<sequence>MSTLAAAMGIGRFAYTPIMPLMTAQTALSPHTAGQLATANYTGYLAGAVAATVLPRLAHSRTVLLTSLTVITVSLPAMALTTTVPMWLALRTIAGLGSALAFVVAVNGLLDVAPRHAGWGLGGVGIGIASSAALVLALPADWRLAWWSVGVLAALLSVPAWWTRPGPRPAAVGVTRPGYGSRFWLLFGGYTLEGIGYIIAATFLVAAMAQHSPGPIGGVAWLVVGLSVIPSAVVWDRVTARWSHPALLTVALLLQAAGIALACFGTTAAATLGAVLFGGTFIGVSSLALAYGRRLGVPGAVAVLTAGYSAGQIVGPLMVGPLLHGDFRLVLGAGAATVSVAALVCAAIWIGGRKPVPPSTLVEIDGLSGESVHDGQHRFPVLGATPDK</sequence>
<evidence type="ECO:0000313" key="2">
    <source>
        <dbReference type="EMBL" id="CDQ45305.1"/>
    </source>
</evidence>
<feature type="transmembrane region" description="Helical" evidence="1">
    <location>
        <begin position="144"/>
        <end position="162"/>
    </location>
</feature>
<dbReference type="GO" id="GO:0005886">
    <property type="term" value="C:plasma membrane"/>
    <property type="evidence" value="ECO:0007669"/>
    <property type="project" value="TreeGrafter"/>
</dbReference>
<keyword evidence="1" id="KW-0472">Membrane</keyword>
<feature type="transmembrane region" description="Helical" evidence="1">
    <location>
        <begin position="215"/>
        <end position="235"/>
    </location>
</feature>
<feature type="transmembrane region" description="Helical" evidence="1">
    <location>
        <begin position="274"/>
        <end position="292"/>
    </location>
</feature>
<dbReference type="Proteomes" id="UP000028864">
    <property type="component" value="Unassembled WGS sequence"/>
</dbReference>
<accession>A0AAV2WM21</accession>
<feature type="transmembrane region" description="Helical" evidence="1">
    <location>
        <begin position="329"/>
        <end position="350"/>
    </location>
</feature>
<dbReference type="SUPFAM" id="SSF103473">
    <property type="entry name" value="MFS general substrate transporter"/>
    <property type="match status" value="1"/>
</dbReference>
<protein>
    <submittedName>
        <fullName evidence="2">Major facilitator family protein transporter</fullName>
    </submittedName>
</protein>
<proteinExistence type="predicted"/>
<reference evidence="2" key="1">
    <citation type="submission" date="2014-05" db="EMBL/GenBank/DDBJ databases">
        <authorList>
            <person name="Urmite Genomes"/>
        </authorList>
    </citation>
    <scope>NUCLEOTIDE SEQUENCE</scope>
    <source>
        <strain evidence="2">DSM 44074</strain>
    </source>
</reference>
<evidence type="ECO:0000313" key="3">
    <source>
        <dbReference type="Proteomes" id="UP000028864"/>
    </source>
</evidence>
<feature type="transmembrane region" description="Helical" evidence="1">
    <location>
        <begin position="247"/>
        <end position="268"/>
    </location>
</feature>
<dbReference type="EMBL" id="LK021339">
    <property type="protein sequence ID" value="CDQ45305.1"/>
    <property type="molecule type" value="Genomic_DNA"/>
</dbReference>
<feature type="transmembrane region" description="Helical" evidence="1">
    <location>
        <begin position="117"/>
        <end position="138"/>
    </location>
</feature>
<dbReference type="AlphaFoldDB" id="A0AAV2WM21"/>
<dbReference type="InterPro" id="IPR010645">
    <property type="entry name" value="MFS_4"/>
</dbReference>
<feature type="transmembrane region" description="Helical" evidence="1">
    <location>
        <begin position="62"/>
        <end position="80"/>
    </location>
</feature>
<dbReference type="Pfam" id="PF06779">
    <property type="entry name" value="MFS_4"/>
    <property type="match status" value="1"/>
</dbReference>
<evidence type="ECO:0000256" key="1">
    <source>
        <dbReference type="SAM" id="Phobius"/>
    </source>
</evidence>
<keyword evidence="1" id="KW-0812">Transmembrane</keyword>
<name>A0AAV2WM21_MYCNE</name>
<dbReference type="Gene3D" id="1.20.1250.20">
    <property type="entry name" value="MFS general substrate transporter like domains"/>
    <property type="match status" value="1"/>
</dbReference>
<feature type="transmembrane region" description="Helical" evidence="1">
    <location>
        <begin position="299"/>
        <end position="323"/>
    </location>
</feature>
<feature type="transmembrane region" description="Helical" evidence="1">
    <location>
        <begin position="183"/>
        <end position="209"/>
    </location>
</feature>
<dbReference type="InterPro" id="IPR036259">
    <property type="entry name" value="MFS_trans_sf"/>
</dbReference>
<gene>
    <name evidence="2" type="ORF">BN1047_03199</name>
</gene>
<dbReference type="PANTHER" id="PTHR23537:SF1">
    <property type="entry name" value="SUGAR TRANSPORTER"/>
    <property type="match status" value="1"/>
</dbReference>
<organism evidence="2 3">
    <name type="scientific">Mycolicibacterium neoaurum</name>
    <name type="common">Mycobacterium neoaurum</name>
    <dbReference type="NCBI Taxonomy" id="1795"/>
    <lineage>
        <taxon>Bacteria</taxon>
        <taxon>Bacillati</taxon>
        <taxon>Actinomycetota</taxon>
        <taxon>Actinomycetes</taxon>
        <taxon>Mycobacteriales</taxon>
        <taxon>Mycobacteriaceae</taxon>
        <taxon>Mycolicibacterium</taxon>
    </lineage>
</organism>
<dbReference type="PANTHER" id="PTHR23537">
    <property type="match status" value="1"/>
</dbReference>
<reference evidence="2" key="2">
    <citation type="submission" date="2015-09" db="EMBL/GenBank/DDBJ databases">
        <title>Draft genome sequence of Mycobacterium neoaurum DSM 44074.</title>
        <authorList>
            <person name="Croce O."/>
            <person name="Robert C."/>
            <person name="Raoult D."/>
            <person name="Drancourt M."/>
        </authorList>
    </citation>
    <scope>NUCLEOTIDE SEQUENCE</scope>
    <source>
        <strain evidence="2">DSM 44074</strain>
    </source>
</reference>
<keyword evidence="1" id="KW-1133">Transmembrane helix</keyword>
<feature type="transmembrane region" description="Helical" evidence="1">
    <location>
        <begin position="86"/>
        <end position="110"/>
    </location>
</feature>